<protein>
    <recommendedName>
        <fullName evidence="4">Secreted protein</fullName>
    </recommendedName>
</protein>
<sequence>MTLPPFPYLFFFVLFQPLSEPALRPGSACFKDLLCRGWLLANSEDTAEQTISRDTYFPIIFIMIMASRSPSTPFYIKAFYRQHLFGLIKKVFKKCKRSLTQEKCRVDQVNCR</sequence>
<keyword evidence="1" id="KW-0732">Signal</keyword>
<evidence type="ECO:0000313" key="3">
    <source>
        <dbReference type="Proteomes" id="UP001181693"/>
    </source>
</evidence>
<feature type="chain" id="PRO_5043730037" description="Secreted protein" evidence="1">
    <location>
        <begin position="22"/>
        <end position="112"/>
    </location>
</feature>
<dbReference type="Proteomes" id="UP001181693">
    <property type="component" value="Unassembled WGS sequence"/>
</dbReference>
<gene>
    <name evidence="2" type="ORF">GDO54_012297</name>
</gene>
<name>A0AAV3AAH2_PYXAD</name>
<proteinExistence type="predicted"/>
<accession>A0AAV3AAH2</accession>
<evidence type="ECO:0000256" key="1">
    <source>
        <dbReference type="SAM" id="SignalP"/>
    </source>
</evidence>
<comment type="caution">
    <text evidence="2">The sequence shown here is derived from an EMBL/GenBank/DDBJ whole genome shotgun (WGS) entry which is preliminary data.</text>
</comment>
<dbReference type="AlphaFoldDB" id="A0AAV3AAH2"/>
<feature type="signal peptide" evidence="1">
    <location>
        <begin position="1"/>
        <end position="21"/>
    </location>
</feature>
<organism evidence="2 3">
    <name type="scientific">Pyxicephalus adspersus</name>
    <name type="common">African bullfrog</name>
    <dbReference type="NCBI Taxonomy" id="30357"/>
    <lineage>
        <taxon>Eukaryota</taxon>
        <taxon>Metazoa</taxon>
        <taxon>Chordata</taxon>
        <taxon>Craniata</taxon>
        <taxon>Vertebrata</taxon>
        <taxon>Euteleostomi</taxon>
        <taxon>Amphibia</taxon>
        <taxon>Batrachia</taxon>
        <taxon>Anura</taxon>
        <taxon>Neobatrachia</taxon>
        <taxon>Ranoidea</taxon>
        <taxon>Pyxicephalidae</taxon>
        <taxon>Pyxicephalinae</taxon>
        <taxon>Pyxicephalus</taxon>
    </lineage>
</organism>
<dbReference type="EMBL" id="DYDO01000005">
    <property type="protein sequence ID" value="DBA24670.1"/>
    <property type="molecule type" value="Genomic_DNA"/>
</dbReference>
<keyword evidence="3" id="KW-1185">Reference proteome</keyword>
<evidence type="ECO:0008006" key="4">
    <source>
        <dbReference type="Google" id="ProtNLM"/>
    </source>
</evidence>
<reference evidence="2" key="1">
    <citation type="thesis" date="2020" institute="ProQuest LLC" country="789 East Eisenhower Parkway, Ann Arbor, MI, USA">
        <title>Comparative Genomics and Chromosome Evolution.</title>
        <authorList>
            <person name="Mudd A.B."/>
        </authorList>
    </citation>
    <scope>NUCLEOTIDE SEQUENCE</scope>
    <source>
        <strain evidence="2">1538</strain>
        <tissue evidence="2">Blood</tissue>
    </source>
</reference>
<evidence type="ECO:0000313" key="2">
    <source>
        <dbReference type="EMBL" id="DBA24670.1"/>
    </source>
</evidence>